<protein>
    <submittedName>
        <fullName evidence="1">Transposable element Tcb1 transposase</fullName>
    </submittedName>
</protein>
<dbReference type="GO" id="GO:0003676">
    <property type="term" value="F:nucleic acid binding"/>
    <property type="evidence" value="ECO:0007669"/>
    <property type="project" value="InterPro"/>
</dbReference>
<comment type="caution">
    <text evidence="1">The sequence shown here is derived from an EMBL/GenBank/DDBJ whole genome shotgun (WGS) entry which is preliminary data.</text>
</comment>
<reference evidence="1" key="1">
    <citation type="journal article" date="2021" name="Nat. Commun.">
        <title>Genetic determinants of endophytism in the Arabidopsis root mycobiome.</title>
        <authorList>
            <person name="Mesny F."/>
            <person name="Miyauchi S."/>
            <person name="Thiergart T."/>
            <person name="Pickel B."/>
            <person name="Atanasova L."/>
            <person name="Karlsson M."/>
            <person name="Huettel B."/>
            <person name="Barry K.W."/>
            <person name="Haridas S."/>
            <person name="Chen C."/>
            <person name="Bauer D."/>
            <person name="Andreopoulos W."/>
            <person name="Pangilinan J."/>
            <person name="LaButti K."/>
            <person name="Riley R."/>
            <person name="Lipzen A."/>
            <person name="Clum A."/>
            <person name="Drula E."/>
            <person name="Henrissat B."/>
            <person name="Kohler A."/>
            <person name="Grigoriev I.V."/>
            <person name="Martin F.M."/>
            <person name="Hacquard S."/>
        </authorList>
    </citation>
    <scope>NUCLEOTIDE SEQUENCE</scope>
    <source>
        <strain evidence="1">MPI-CAGE-AT-0147</strain>
    </source>
</reference>
<keyword evidence="2" id="KW-1185">Reference proteome</keyword>
<dbReference type="AlphaFoldDB" id="A0A9P9IE13"/>
<proteinExistence type="predicted"/>
<sequence length="126" mass="14816">MTQDVYTNTILEGEVLNWIIEGRDFVLEEDGDSGHRPGRNKKARAWKEQHFFSCPQSPDLSPIENCWLVPKQYINRFPHWEVDTVKELLAEEGWKGLSQETINKWLNSIPKRLRHVIKLKGKMTGW</sequence>
<organism evidence="1 2">
    <name type="scientific">Dactylonectria macrodidyma</name>
    <dbReference type="NCBI Taxonomy" id="307937"/>
    <lineage>
        <taxon>Eukaryota</taxon>
        <taxon>Fungi</taxon>
        <taxon>Dikarya</taxon>
        <taxon>Ascomycota</taxon>
        <taxon>Pezizomycotina</taxon>
        <taxon>Sordariomycetes</taxon>
        <taxon>Hypocreomycetidae</taxon>
        <taxon>Hypocreales</taxon>
        <taxon>Nectriaceae</taxon>
        <taxon>Dactylonectria</taxon>
    </lineage>
</organism>
<name>A0A9P9IE13_9HYPO</name>
<dbReference type="InterPro" id="IPR036397">
    <property type="entry name" value="RNaseH_sf"/>
</dbReference>
<dbReference type="Proteomes" id="UP000738349">
    <property type="component" value="Unassembled WGS sequence"/>
</dbReference>
<dbReference type="EMBL" id="JAGMUV010000028">
    <property type="protein sequence ID" value="KAH7117316.1"/>
    <property type="molecule type" value="Genomic_DNA"/>
</dbReference>
<dbReference type="OrthoDB" id="5103110at2759"/>
<evidence type="ECO:0000313" key="2">
    <source>
        <dbReference type="Proteomes" id="UP000738349"/>
    </source>
</evidence>
<gene>
    <name evidence="1" type="ORF">EDB81DRAFT_242940</name>
</gene>
<dbReference type="Gene3D" id="3.30.420.10">
    <property type="entry name" value="Ribonuclease H-like superfamily/Ribonuclease H"/>
    <property type="match status" value="1"/>
</dbReference>
<evidence type="ECO:0000313" key="1">
    <source>
        <dbReference type="EMBL" id="KAH7117316.1"/>
    </source>
</evidence>
<accession>A0A9P9IE13</accession>